<proteinExistence type="predicted"/>
<dbReference type="AlphaFoldDB" id="A0A2K8T273"/>
<dbReference type="InterPro" id="IPR029062">
    <property type="entry name" value="Class_I_gatase-like"/>
</dbReference>
<dbReference type="GO" id="GO:0008233">
    <property type="term" value="F:peptidase activity"/>
    <property type="evidence" value="ECO:0007669"/>
    <property type="project" value="UniProtKB-KW"/>
</dbReference>
<dbReference type="Proteomes" id="UP000232003">
    <property type="component" value="Chromosome"/>
</dbReference>
<dbReference type="SUPFAM" id="SSF52317">
    <property type="entry name" value="Class I glutamine amidotransferase-like"/>
    <property type="match status" value="1"/>
</dbReference>
<dbReference type="EMBL" id="CP024785">
    <property type="protein sequence ID" value="AUB41781.1"/>
    <property type="molecule type" value="Genomic_DNA"/>
</dbReference>
<keyword evidence="1" id="KW-0378">Hydrolase</keyword>
<sequence length="41" mass="4739">MFFYHRMLLFWRCLVVSDRLVTGQNPASAIGVAEDIVQLLK</sequence>
<accession>A0A2K8T273</accession>
<evidence type="ECO:0000313" key="2">
    <source>
        <dbReference type="Proteomes" id="UP000232003"/>
    </source>
</evidence>
<keyword evidence="2" id="KW-1185">Reference proteome</keyword>
<reference evidence="1 2" key="1">
    <citation type="submission" date="2017-11" db="EMBL/GenBank/DDBJ databases">
        <title>Complete genome of a free-living desiccation-tolerant cyanobacterium and its photosynthetic adaptation to extreme terrestrial habitat.</title>
        <authorList>
            <person name="Shang J."/>
        </authorList>
    </citation>
    <scope>NUCLEOTIDE SEQUENCE [LARGE SCALE GENOMIC DNA]</scope>
    <source>
        <strain evidence="1 2">CCNUN1</strain>
    </source>
</reference>
<protein>
    <submittedName>
        <fullName evidence="1">Intracellular protease/amidase</fullName>
    </submittedName>
</protein>
<dbReference type="GO" id="GO:0006508">
    <property type="term" value="P:proteolysis"/>
    <property type="evidence" value="ECO:0007669"/>
    <property type="project" value="UniProtKB-KW"/>
</dbReference>
<name>A0A2K8T273_9NOSO</name>
<evidence type="ECO:0000313" key="1">
    <source>
        <dbReference type="EMBL" id="AUB41781.1"/>
    </source>
</evidence>
<gene>
    <name evidence="1" type="ORF">COO91_07852</name>
</gene>
<dbReference type="KEGG" id="nfl:COO91_07852"/>
<dbReference type="Gene3D" id="3.40.50.880">
    <property type="match status" value="1"/>
</dbReference>
<keyword evidence="1" id="KW-0645">Protease</keyword>
<organism evidence="1 2">
    <name type="scientific">Nostoc flagelliforme CCNUN1</name>
    <dbReference type="NCBI Taxonomy" id="2038116"/>
    <lineage>
        <taxon>Bacteria</taxon>
        <taxon>Bacillati</taxon>
        <taxon>Cyanobacteriota</taxon>
        <taxon>Cyanophyceae</taxon>
        <taxon>Nostocales</taxon>
        <taxon>Nostocaceae</taxon>
        <taxon>Nostoc</taxon>
    </lineage>
</organism>